<reference evidence="2" key="1">
    <citation type="submission" date="2024-01" db="EMBL/GenBank/DDBJ databases">
        <title>The genome sequence of Micromonospora mangrovi CCTCC AA 2012012.</title>
        <authorList>
            <person name="Gao J."/>
        </authorList>
    </citation>
    <scope>NUCLEOTIDE SEQUENCE</scope>
    <source>
        <strain evidence="2">CCTCC AA 2012012</strain>
    </source>
</reference>
<dbReference type="EMBL" id="CP157762">
    <property type="protein sequence ID" value="XBP94833.1"/>
    <property type="molecule type" value="Genomic_DNA"/>
</dbReference>
<dbReference type="PROSITE" id="PS51186">
    <property type="entry name" value="GNAT"/>
    <property type="match status" value="1"/>
</dbReference>
<dbReference type="EC" id="2.3.1.-" evidence="3"/>
<evidence type="ECO:0000259" key="1">
    <source>
        <dbReference type="PROSITE" id="PS51186"/>
    </source>
</evidence>
<sequence length="275" mass="28229">MTPDLEAPAAVADLDAYLDAAPRPDCDPVEVGPFTLFVSRSPWPYYARPTVGRRAPITAGDLDALTAACAERGVGLGIEWVHEVHPELAALVTAYGLDLSSHALMRAEAGDVAATAVDGVTLRIVAAGDPALLAGRATADVAFTAGGTDVGPEGAAERDAFLGKLDPALVAHLNDRARRGLTVTAVAEDPEEGVVAAGSYQPMGAYAEIMAVATLPSARRRGLAGALTALLARHAHDEAGVRTVLLSAQDDAVARVYARVGFQQVGTAHAAEPVG</sequence>
<dbReference type="AlphaFoldDB" id="A0AAU8HH96"/>
<dbReference type="InterPro" id="IPR016181">
    <property type="entry name" value="Acyl_CoA_acyltransferase"/>
</dbReference>
<protein>
    <submittedName>
        <fullName evidence="3">GNAT family N-acetyltransferase</fullName>
        <ecNumber evidence="3">2.3.1.-</ecNumber>
    </submittedName>
</protein>
<organism evidence="3">
    <name type="scientific">Micromonospora sp. CCTCC AA 2012012</name>
    <dbReference type="NCBI Taxonomy" id="3111921"/>
    <lineage>
        <taxon>Bacteria</taxon>
        <taxon>Bacillati</taxon>
        <taxon>Actinomycetota</taxon>
        <taxon>Actinomycetes</taxon>
        <taxon>Micromonosporales</taxon>
        <taxon>Micromonosporaceae</taxon>
        <taxon>Micromonospora</taxon>
    </lineage>
</organism>
<dbReference type="Gene3D" id="3.40.630.30">
    <property type="match status" value="1"/>
</dbReference>
<keyword evidence="3" id="KW-0808">Transferase</keyword>
<reference evidence="3" key="2">
    <citation type="submission" date="2024-06" db="EMBL/GenBank/DDBJ databases">
        <title>Micromonospora mangrovi CCTCC AA 2012012 genome sequences.</title>
        <authorList>
            <person name="Gao J."/>
        </authorList>
    </citation>
    <scope>NUCLEOTIDE SEQUENCE</scope>
    <source>
        <strain evidence="3">CCTCC AA 2012012</strain>
    </source>
</reference>
<gene>
    <name evidence="3" type="ORF">ABUL08_05445</name>
    <name evidence="2" type="ORF">VK199_05400</name>
</gene>
<dbReference type="InterPro" id="IPR013653">
    <property type="entry name" value="GCN5-like_dom"/>
</dbReference>
<evidence type="ECO:0000313" key="2">
    <source>
        <dbReference type="EMBL" id="XBP94833.1"/>
    </source>
</evidence>
<dbReference type="InterPro" id="IPR000182">
    <property type="entry name" value="GNAT_dom"/>
</dbReference>
<evidence type="ECO:0000313" key="3">
    <source>
        <dbReference type="EMBL" id="XCH75536.1"/>
    </source>
</evidence>
<dbReference type="Pfam" id="PF08445">
    <property type="entry name" value="FR47"/>
    <property type="match status" value="1"/>
</dbReference>
<name>A0AAU8HH96_9ACTN</name>
<keyword evidence="3" id="KW-0012">Acyltransferase</keyword>
<accession>A0AAU8HH96</accession>
<proteinExistence type="predicted"/>
<dbReference type="SUPFAM" id="SSF55729">
    <property type="entry name" value="Acyl-CoA N-acyltransferases (Nat)"/>
    <property type="match status" value="1"/>
</dbReference>
<dbReference type="EMBL" id="CP159342">
    <property type="protein sequence ID" value="XCH75536.1"/>
    <property type="molecule type" value="Genomic_DNA"/>
</dbReference>
<dbReference type="RefSeq" id="WP_350935098.1">
    <property type="nucleotide sequence ID" value="NZ_CP157762.1"/>
</dbReference>
<feature type="domain" description="N-acetyltransferase" evidence="1">
    <location>
        <begin position="141"/>
        <end position="275"/>
    </location>
</feature>
<dbReference type="GO" id="GO:0016747">
    <property type="term" value="F:acyltransferase activity, transferring groups other than amino-acyl groups"/>
    <property type="evidence" value="ECO:0007669"/>
    <property type="project" value="InterPro"/>
</dbReference>